<accession>A0A9N9WTR3</accession>
<proteinExistence type="predicted"/>
<evidence type="ECO:0000313" key="5">
    <source>
        <dbReference type="Proteomes" id="UP001153620"/>
    </source>
</evidence>
<keyword evidence="3" id="KW-0732">Signal</keyword>
<dbReference type="PANTHER" id="PTHR10380">
    <property type="entry name" value="CUTICLE PROTEIN"/>
    <property type="match status" value="1"/>
</dbReference>
<evidence type="ECO:0000256" key="3">
    <source>
        <dbReference type="SAM" id="SignalP"/>
    </source>
</evidence>
<protein>
    <submittedName>
        <fullName evidence="4">Uncharacterized protein</fullName>
    </submittedName>
</protein>
<gene>
    <name evidence="4" type="ORF">CHIRRI_LOCUS7813</name>
</gene>
<reference evidence="4" key="2">
    <citation type="submission" date="2022-10" db="EMBL/GenBank/DDBJ databases">
        <authorList>
            <consortium name="ENA_rothamsted_submissions"/>
            <consortium name="culmorum"/>
            <person name="King R."/>
        </authorList>
    </citation>
    <scope>NUCLEOTIDE SEQUENCE</scope>
</reference>
<dbReference type="Pfam" id="PF00379">
    <property type="entry name" value="Chitin_bind_4"/>
    <property type="match status" value="1"/>
</dbReference>
<dbReference type="PROSITE" id="PS51155">
    <property type="entry name" value="CHIT_BIND_RR_2"/>
    <property type="match status" value="1"/>
</dbReference>
<dbReference type="EMBL" id="OU895878">
    <property type="protein sequence ID" value="CAG9804936.1"/>
    <property type="molecule type" value="Genomic_DNA"/>
</dbReference>
<reference evidence="4" key="1">
    <citation type="submission" date="2022-01" db="EMBL/GenBank/DDBJ databases">
        <authorList>
            <person name="King R."/>
        </authorList>
    </citation>
    <scope>NUCLEOTIDE SEQUENCE</scope>
</reference>
<dbReference type="Proteomes" id="UP001153620">
    <property type="component" value="Chromosome 2"/>
</dbReference>
<keyword evidence="5" id="KW-1185">Reference proteome</keyword>
<keyword evidence="1 2" id="KW-0193">Cuticle</keyword>
<dbReference type="AlphaFoldDB" id="A0A9N9WTR3"/>
<evidence type="ECO:0000313" key="4">
    <source>
        <dbReference type="EMBL" id="CAG9804936.1"/>
    </source>
</evidence>
<organism evidence="4 5">
    <name type="scientific">Chironomus riparius</name>
    <dbReference type="NCBI Taxonomy" id="315576"/>
    <lineage>
        <taxon>Eukaryota</taxon>
        <taxon>Metazoa</taxon>
        <taxon>Ecdysozoa</taxon>
        <taxon>Arthropoda</taxon>
        <taxon>Hexapoda</taxon>
        <taxon>Insecta</taxon>
        <taxon>Pterygota</taxon>
        <taxon>Neoptera</taxon>
        <taxon>Endopterygota</taxon>
        <taxon>Diptera</taxon>
        <taxon>Nematocera</taxon>
        <taxon>Chironomoidea</taxon>
        <taxon>Chironomidae</taxon>
        <taxon>Chironominae</taxon>
        <taxon>Chironomus</taxon>
    </lineage>
</organism>
<name>A0A9N9WTR3_9DIPT</name>
<feature type="signal peptide" evidence="3">
    <location>
        <begin position="1"/>
        <end position="17"/>
    </location>
</feature>
<dbReference type="PANTHER" id="PTHR10380:SF173">
    <property type="entry name" value="CUTICULAR PROTEIN 47EF, ISOFORM C-RELATED"/>
    <property type="match status" value="1"/>
</dbReference>
<dbReference type="InterPro" id="IPR050468">
    <property type="entry name" value="Cuticle_Struct_Prot"/>
</dbReference>
<dbReference type="GO" id="GO:0008010">
    <property type="term" value="F:structural constituent of chitin-based larval cuticle"/>
    <property type="evidence" value="ECO:0007669"/>
    <property type="project" value="TreeGrafter"/>
</dbReference>
<feature type="chain" id="PRO_5040262989" evidence="3">
    <location>
        <begin position="18"/>
        <end position="176"/>
    </location>
</feature>
<dbReference type="PRINTS" id="PR00947">
    <property type="entry name" value="CUTICLE"/>
</dbReference>
<evidence type="ECO:0000256" key="2">
    <source>
        <dbReference type="PROSITE-ProRule" id="PRU00497"/>
    </source>
</evidence>
<dbReference type="GO" id="GO:0062129">
    <property type="term" value="C:chitin-based extracellular matrix"/>
    <property type="evidence" value="ECO:0007669"/>
    <property type="project" value="TreeGrafter"/>
</dbReference>
<dbReference type="InterPro" id="IPR000618">
    <property type="entry name" value="Insect_cuticle"/>
</dbReference>
<evidence type="ECO:0000256" key="1">
    <source>
        <dbReference type="ARBA" id="ARBA00022460"/>
    </source>
</evidence>
<sequence length="176" mass="19519">MKFLIVVISLTLSKTLAAPAPLPQNDFDPDSLNLQIFDEDNISTQGRLTPQGFTQPFDNIIKQRQAESFIPNGATVVRYFYDLDDLHYKYTYELSDGTIKSEEGSYKDGEDNEGNPVKILVVSGAYSFTAPDGEVYWTKYQSDENGYRPTHGKGVGGIKPGEDAEIDPNLLKSLLG</sequence>
<dbReference type="OrthoDB" id="6629557at2759"/>